<dbReference type="GO" id="GO:0004401">
    <property type="term" value="F:histidinol-phosphatase activity"/>
    <property type="evidence" value="ECO:0007669"/>
    <property type="project" value="UniProtKB-UniRule"/>
</dbReference>
<dbReference type="GO" id="GO:0005737">
    <property type="term" value="C:cytoplasm"/>
    <property type="evidence" value="ECO:0007669"/>
    <property type="project" value="TreeGrafter"/>
</dbReference>
<comment type="pathway">
    <text evidence="1 8">Amino-acid biosynthesis; L-histidine biosynthesis; L-histidine from 5-phospho-alpha-D-ribose 1-diphosphate: step 8/9.</text>
</comment>
<dbReference type="Proteomes" id="UP000533017">
    <property type="component" value="Unassembled WGS sequence"/>
</dbReference>
<evidence type="ECO:0000313" key="12">
    <source>
        <dbReference type="EMBL" id="SFF81994.1"/>
    </source>
</evidence>
<keyword evidence="14" id="KW-1185">Reference proteome</keyword>
<accession>A0A1I2LRR9</accession>
<dbReference type="OrthoDB" id="6637113at2"/>
<evidence type="ECO:0000256" key="5">
    <source>
        <dbReference type="ARBA" id="ARBA00022801"/>
    </source>
</evidence>
<proteinExistence type="inferred from homology"/>
<feature type="domain" description="PHP" evidence="10">
    <location>
        <begin position="6"/>
        <end position="222"/>
    </location>
</feature>
<reference evidence="11 14" key="2">
    <citation type="submission" date="2020-07" db="EMBL/GenBank/DDBJ databases">
        <title>Sequencing the genomes of 1000 actinobacteria strains.</title>
        <authorList>
            <person name="Klenk H.-P."/>
        </authorList>
    </citation>
    <scope>NUCLEOTIDE SEQUENCE [LARGE SCALE GENOMIC DNA]</scope>
    <source>
        <strain evidence="11 14">DSM 45117</strain>
    </source>
</reference>
<keyword evidence="6 8" id="KW-0368">Histidine biosynthesis</keyword>
<dbReference type="InterPro" id="IPR004013">
    <property type="entry name" value="PHP_dom"/>
</dbReference>
<dbReference type="RefSeq" id="WP_092881348.1">
    <property type="nucleotide sequence ID" value="NZ_FOOI01000002.1"/>
</dbReference>
<dbReference type="Proteomes" id="UP000199052">
    <property type="component" value="Unassembled WGS sequence"/>
</dbReference>
<dbReference type="InterPro" id="IPR016195">
    <property type="entry name" value="Pol/histidinol_Pase-like"/>
</dbReference>
<dbReference type="EC" id="3.1.3.15" evidence="3 8"/>
<protein>
    <recommendedName>
        <fullName evidence="3 8">Histidinol-phosphatase</fullName>
        <shortName evidence="8">HolPase</shortName>
        <ecNumber evidence="3 8">3.1.3.15</ecNumber>
    </recommendedName>
</protein>
<evidence type="ECO:0000256" key="9">
    <source>
        <dbReference type="SAM" id="MobiDB-lite"/>
    </source>
</evidence>
<evidence type="ECO:0000313" key="11">
    <source>
        <dbReference type="EMBL" id="NYH81424.1"/>
    </source>
</evidence>
<dbReference type="PANTHER" id="PTHR21039">
    <property type="entry name" value="HISTIDINOL PHOSPHATASE-RELATED"/>
    <property type="match status" value="1"/>
</dbReference>
<organism evidence="12 13">
    <name type="scientific">Actinopolymorpha cephalotaxi</name>
    <dbReference type="NCBI Taxonomy" id="504797"/>
    <lineage>
        <taxon>Bacteria</taxon>
        <taxon>Bacillati</taxon>
        <taxon>Actinomycetota</taxon>
        <taxon>Actinomycetes</taxon>
        <taxon>Propionibacteriales</taxon>
        <taxon>Actinopolymorphaceae</taxon>
        <taxon>Actinopolymorpha</taxon>
    </lineage>
</organism>
<evidence type="ECO:0000313" key="14">
    <source>
        <dbReference type="Proteomes" id="UP000533017"/>
    </source>
</evidence>
<dbReference type="GO" id="GO:0000105">
    <property type="term" value="P:L-histidine biosynthetic process"/>
    <property type="evidence" value="ECO:0007669"/>
    <property type="project" value="UniProtKB-UniRule"/>
</dbReference>
<evidence type="ECO:0000313" key="13">
    <source>
        <dbReference type="Proteomes" id="UP000199052"/>
    </source>
</evidence>
<name>A0A1I2LRR9_9ACTN</name>
<evidence type="ECO:0000256" key="3">
    <source>
        <dbReference type="ARBA" id="ARBA00013085"/>
    </source>
</evidence>
<dbReference type="AlphaFoldDB" id="A0A1I2LRR9"/>
<evidence type="ECO:0000256" key="4">
    <source>
        <dbReference type="ARBA" id="ARBA00022605"/>
    </source>
</evidence>
<reference evidence="12 13" key="1">
    <citation type="submission" date="2016-10" db="EMBL/GenBank/DDBJ databases">
        <authorList>
            <person name="de Groot N.N."/>
        </authorList>
    </citation>
    <scope>NUCLEOTIDE SEQUENCE [LARGE SCALE GENOMIC DNA]</scope>
    <source>
        <strain evidence="12 13">CPCC 202808</strain>
    </source>
</reference>
<keyword evidence="5 8" id="KW-0378">Hydrolase</keyword>
<feature type="region of interest" description="Disordered" evidence="9">
    <location>
        <begin position="1"/>
        <end position="26"/>
    </location>
</feature>
<keyword evidence="4 8" id="KW-0028">Amino-acid biosynthesis</keyword>
<comment type="similarity">
    <text evidence="2 8">Belongs to the PHP hydrolase family. HisK subfamily.</text>
</comment>
<sequence length="283" mass="31650">MALPADTHVHSEYSWDTGGPDSAAAGTMERTCQRAVQIGLPAVVFTEHLDFVGWVADPGDEVDHVRKLIDPDGMLVPPPLDVDGYLESVERCRNGFPGLQILTGVEFGQPHLDEEAAARVLDVSKLDRVNGSLHTLVVDGHRHEPSTLYRRWPADKVIWEYVAEVPRMVGGSDTFEVLTHIDYAVRYWPVQEAGPFDPRRFEDGFRQAMRALADSGRALEMNVGGPLRPWIPQWWSEEGGQAITFGSDAHEPRALANNFPEAMAMVEHFGFRPGRRPADFWTR</sequence>
<dbReference type="PANTHER" id="PTHR21039:SF0">
    <property type="entry name" value="HISTIDINOL-PHOSPHATASE"/>
    <property type="match status" value="1"/>
</dbReference>
<gene>
    <name evidence="11" type="ORF">FHR37_000275</name>
    <name evidence="12" type="ORF">SAMN05421678_102284</name>
</gene>
<evidence type="ECO:0000256" key="8">
    <source>
        <dbReference type="RuleBase" id="RU366003"/>
    </source>
</evidence>
<evidence type="ECO:0000259" key="10">
    <source>
        <dbReference type="Pfam" id="PF02811"/>
    </source>
</evidence>
<evidence type="ECO:0000256" key="2">
    <source>
        <dbReference type="ARBA" id="ARBA00009152"/>
    </source>
</evidence>
<dbReference type="EMBL" id="JACBZA010000001">
    <property type="protein sequence ID" value="NYH81424.1"/>
    <property type="molecule type" value="Genomic_DNA"/>
</dbReference>
<dbReference type="STRING" id="504797.SAMN05421678_102284"/>
<comment type="catalytic activity">
    <reaction evidence="7 8">
        <text>L-histidinol phosphate + H2O = L-histidinol + phosphate</text>
        <dbReference type="Rhea" id="RHEA:14465"/>
        <dbReference type="ChEBI" id="CHEBI:15377"/>
        <dbReference type="ChEBI" id="CHEBI:43474"/>
        <dbReference type="ChEBI" id="CHEBI:57699"/>
        <dbReference type="ChEBI" id="CHEBI:57980"/>
        <dbReference type="EC" id="3.1.3.15"/>
    </reaction>
</comment>
<dbReference type="Gene3D" id="3.20.20.140">
    <property type="entry name" value="Metal-dependent hydrolases"/>
    <property type="match status" value="1"/>
</dbReference>
<dbReference type="EMBL" id="FOOI01000002">
    <property type="protein sequence ID" value="SFF81994.1"/>
    <property type="molecule type" value="Genomic_DNA"/>
</dbReference>
<dbReference type="InterPro" id="IPR010140">
    <property type="entry name" value="Histidinol_P_phosphatase_HisJ"/>
</dbReference>
<evidence type="ECO:0000256" key="1">
    <source>
        <dbReference type="ARBA" id="ARBA00004970"/>
    </source>
</evidence>
<evidence type="ECO:0000256" key="6">
    <source>
        <dbReference type="ARBA" id="ARBA00023102"/>
    </source>
</evidence>
<evidence type="ECO:0000256" key="7">
    <source>
        <dbReference type="ARBA" id="ARBA00049158"/>
    </source>
</evidence>
<dbReference type="Pfam" id="PF02811">
    <property type="entry name" value="PHP"/>
    <property type="match status" value="1"/>
</dbReference>
<dbReference type="SUPFAM" id="SSF89550">
    <property type="entry name" value="PHP domain-like"/>
    <property type="match status" value="1"/>
</dbReference>